<sequence length="165" mass="16479">MLVSARWLPIIALVGFAVVGPLVGARLVHRRRITIVLLAASVCTVLGLTLVPDGDPSTAVACAVGLPYLSLTSVESLSNVLLLAPTALLAGVLLRRPVAGAAGAIAVSAIVEATQALVPAIGRACDTSDLLTNALGALVGGVLAFVALALARRRTAGAASRVSTS</sequence>
<accession>A0A4R7FID6</accession>
<evidence type="ECO:0000313" key="3">
    <source>
        <dbReference type="EMBL" id="TDS75821.1"/>
    </source>
</evidence>
<name>A0A4R7FID6_9MICO</name>
<feature type="domain" description="VanZ-like" evidence="2">
    <location>
        <begin position="75"/>
        <end position="146"/>
    </location>
</feature>
<proteinExistence type="predicted"/>
<keyword evidence="1" id="KW-1133">Transmembrane helix</keyword>
<evidence type="ECO:0000313" key="4">
    <source>
        <dbReference type="Proteomes" id="UP000295344"/>
    </source>
</evidence>
<keyword evidence="4" id="KW-1185">Reference proteome</keyword>
<feature type="transmembrane region" description="Helical" evidence="1">
    <location>
        <begin position="6"/>
        <end position="28"/>
    </location>
</feature>
<dbReference type="Proteomes" id="UP000295344">
    <property type="component" value="Unassembled WGS sequence"/>
</dbReference>
<keyword evidence="1" id="KW-0472">Membrane</keyword>
<feature type="transmembrane region" description="Helical" evidence="1">
    <location>
        <begin position="130"/>
        <end position="151"/>
    </location>
</feature>
<dbReference type="InterPro" id="IPR006976">
    <property type="entry name" value="VanZ-like"/>
</dbReference>
<feature type="transmembrane region" description="Helical" evidence="1">
    <location>
        <begin position="101"/>
        <end position="118"/>
    </location>
</feature>
<evidence type="ECO:0000256" key="1">
    <source>
        <dbReference type="SAM" id="Phobius"/>
    </source>
</evidence>
<gene>
    <name evidence="3" type="ORF">CLV52_2930</name>
</gene>
<dbReference type="EMBL" id="SOAM01000003">
    <property type="protein sequence ID" value="TDS75821.1"/>
    <property type="molecule type" value="Genomic_DNA"/>
</dbReference>
<comment type="caution">
    <text evidence="3">The sequence shown here is derived from an EMBL/GenBank/DDBJ whole genome shotgun (WGS) entry which is preliminary data.</text>
</comment>
<organism evidence="3 4">
    <name type="scientific">Amnibacterium kyonggiense</name>
    <dbReference type="NCBI Taxonomy" id="595671"/>
    <lineage>
        <taxon>Bacteria</taxon>
        <taxon>Bacillati</taxon>
        <taxon>Actinomycetota</taxon>
        <taxon>Actinomycetes</taxon>
        <taxon>Micrococcales</taxon>
        <taxon>Microbacteriaceae</taxon>
        <taxon>Amnibacterium</taxon>
    </lineage>
</organism>
<dbReference type="Pfam" id="PF04892">
    <property type="entry name" value="VanZ"/>
    <property type="match status" value="1"/>
</dbReference>
<keyword evidence="1" id="KW-0812">Transmembrane</keyword>
<reference evidence="3 4" key="1">
    <citation type="submission" date="2019-03" db="EMBL/GenBank/DDBJ databases">
        <title>Genomic Encyclopedia of Archaeal and Bacterial Type Strains, Phase II (KMG-II): from individual species to whole genera.</title>
        <authorList>
            <person name="Goeker M."/>
        </authorList>
    </citation>
    <scope>NUCLEOTIDE SEQUENCE [LARGE SCALE GENOMIC DNA]</scope>
    <source>
        <strain evidence="3 4">DSM 24782</strain>
    </source>
</reference>
<feature type="transmembrane region" description="Helical" evidence="1">
    <location>
        <begin position="35"/>
        <end position="51"/>
    </location>
</feature>
<feature type="transmembrane region" description="Helical" evidence="1">
    <location>
        <begin position="76"/>
        <end position="94"/>
    </location>
</feature>
<protein>
    <submittedName>
        <fullName evidence="3">VanZ like protein</fullName>
    </submittedName>
</protein>
<dbReference type="AlphaFoldDB" id="A0A4R7FID6"/>
<evidence type="ECO:0000259" key="2">
    <source>
        <dbReference type="Pfam" id="PF04892"/>
    </source>
</evidence>